<keyword evidence="1" id="KW-0560">Oxidoreductase</keyword>
<dbReference type="WBParaSite" id="MBELARI_LOCUS15888">
    <property type="protein sequence ID" value="MBELARI_LOCUS15888"/>
    <property type="gene ID" value="MBELARI_LOCUS15888"/>
</dbReference>
<dbReference type="Gene3D" id="3.40.50.720">
    <property type="entry name" value="NAD(P)-binding Rossmann-like Domain"/>
    <property type="match status" value="1"/>
</dbReference>
<dbReference type="FunFam" id="3.40.50.720:FF:000084">
    <property type="entry name" value="Short-chain dehydrogenase reductase"/>
    <property type="match status" value="1"/>
</dbReference>
<organism evidence="2 4">
    <name type="scientific">Mesorhabditis belari</name>
    <dbReference type="NCBI Taxonomy" id="2138241"/>
    <lineage>
        <taxon>Eukaryota</taxon>
        <taxon>Metazoa</taxon>
        <taxon>Ecdysozoa</taxon>
        <taxon>Nematoda</taxon>
        <taxon>Chromadorea</taxon>
        <taxon>Rhabditida</taxon>
        <taxon>Rhabditina</taxon>
        <taxon>Rhabditomorpha</taxon>
        <taxon>Rhabditoidea</taxon>
        <taxon>Rhabditidae</taxon>
        <taxon>Mesorhabditinae</taxon>
        <taxon>Mesorhabditis</taxon>
    </lineage>
</organism>
<proteinExistence type="predicted"/>
<sequence>MKVVIVTGASAGIGKGIAVYFASKGFAISITARSQEGLEKTKAECVAAGCPEEKIVITAGDLTVMETCKKIVSNTISKLGSIDVLVNNAGFGIIGYLETFSMEDYDKQMNLNLRTVHQMTTTALPEIIKSKGNIVNISSICSQLSWAMSGMYCVSKAALDMYTKCLSLEMGPKGVRVNSVNPGLVETEFQIRAGLCTADNREETLGGFARSHPIGRGGKPQEIAAMVYFLASAESGFTTGSIVVVDGGRSVGIAEDPNNFVINK</sequence>
<evidence type="ECO:0000256" key="1">
    <source>
        <dbReference type="ARBA" id="ARBA00023002"/>
    </source>
</evidence>
<evidence type="ECO:0000313" key="3">
    <source>
        <dbReference type="WBParaSite" id="MBELARI_LOCUS15888"/>
    </source>
</evidence>
<dbReference type="PRINTS" id="PR00080">
    <property type="entry name" value="SDRFAMILY"/>
</dbReference>
<dbReference type="SUPFAM" id="SSF51735">
    <property type="entry name" value="NAD(P)-binding Rossmann-fold domains"/>
    <property type="match status" value="1"/>
</dbReference>
<accession>A0AAF3FJG8</accession>
<dbReference type="InterPro" id="IPR036291">
    <property type="entry name" value="NAD(P)-bd_dom_sf"/>
</dbReference>
<evidence type="ECO:0000313" key="2">
    <source>
        <dbReference type="Proteomes" id="UP000887575"/>
    </source>
</evidence>
<dbReference type="AlphaFoldDB" id="A0AAF3FJG8"/>
<reference evidence="3 4" key="1">
    <citation type="submission" date="2024-02" db="UniProtKB">
        <authorList>
            <consortium name="WormBaseParasite"/>
        </authorList>
    </citation>
    <scope>IDENTIFICATION</scope>
</reference>
<dbReference type="PROSITE" id="PS00061">
    <property type="entry name" value="ADH_SHORT"/>
    <property type="match status" value="1"/>
</dbReference>
<keyword evidence="2" id="KW-1185">Reference proteome</keyword>
<dbReference type="PRINTS" id="PR00081">
    <property type="entry name" value="GDHRDH"/>
</dbReference>
<dbReference type="Proteomes" id="UP000887575">
    <property type="component" value="Unassembled WGS sequence"/>
</dbReference>
<dbReference type="PANTHER" id="PTHR43975">
    <property type="entry name" value="ZGC:101858"/>
    <property type="match status" value="1"/>
</dbReference>
<dbReference type="InterPro" id="IPR002347">
    <property type="entry name" value="SDR_fam"/>
</dbReference>
<dbReference type="PANTHER" id="PTHR43975:SF2">
    <property type="entry name" value="EG:BACR7A4.14 PROTEIN-RELATED"/>
    <property type="match status" value="1"/>
</dbReference>
<dbReference type="WBParaSite" id="MBELARI_LOCUS723">
    <property type="protein sequence ID" value="MBELARI_LOCUS723"/>
    <property type="gene ID" value="MBELARI_LOCUS723"/>
</dbReference>
<evidence type="ECO:0000313" key="4">
    <source>
        <dbReference type="WBParaSite" id="MBELARI_LOCUS723"/>
    </source>
</evidence>
<dbReference type="InterPro" id="IPR020904">
    <property type="entry name" value="Sc_DH/Rdtase_CS"/>
</dbReference>
<dbReference type="Pfam" id="PF13561">
    <property type="entry name" value="adh_short_C2"/>
    <property type="match status" value="1"/>
</dbReference>
<protein>
    <submittedName>
        <fullName evidence="3 4">Uncharacterized protein</fullName>
    </submittedName>
</protein>
<dbReference type="GO" id="GO:0016491">
    <property type="term" value="F:oxidoreductase activity"/>
    <property type="evidence" value="ECO:0007669"/>
    <property type="project" value="UniProtKB-KW"/>
</dbReference>
<name>A0AAF3FJG8_9BILA</name>